<sequence length="126" mass="14538">MLGRRRGWFVVALEFRQVMHLIEDRRTRRKKGAGDPPTRASHSTVATMCDKAYRTVEATRVGRFLQQKHHQCGQILLAVEVGHRIRQTSRYCHYHFPRMCLVSGWNAVGFSKPSPSYSVIIRICSP</sequence>
<reference evidence="2" key="1">
    <citation type="journal article" date="2017" name="Nat. Ecol. Evol.">
        <title>Genome expansion and lineage-specific genetic innovations in the forest pathogenic fungi Armillaria.</title>
        <authorList>
            <person name="Sipos G."/>
            <person name="Prasanna A.N."/>
            <person name="Walter M.C."/>
            <person name="O'Connor E."/>
            <person name="Balint B."/>
            <person name="Krizsan K."/>
            <person name="Kiss B."/>
            <person name="Hess J."/>
            <person name="Varga T."/>
            <person name="Slot J."/>
            <person name="Riley R."/>
            <person name="Boka B."/>
            <person name="Rigling D."/>
            <person name="Barry K."/>
            <person name="Lee J."/>
            <person name="Mihaltcheva S."/>
            <person name="LaButti K."/>
            <person name="Lipzen A."/>
            <person name="Waldron R."/>
            <person name="Moloney N.M."/>
            <person name="Sperisen C."/>
            <person name="Kredics L."/>
            <person name="Vagvoelgyi C."/>
            <person name="Patrignani A."/>
            <person name="Fitzpatrick D."/>
            <person name="Nagy I."/>
            <person name="Doyle S."/>
            <person name="Anderson J.B."/>
            <person name="Grigoriev I.V."/>
            <person name="Gueldener U."/>
            <person name="Muensterkoetter M."/>
            <person name="Nagy L.G."/>
        </authorList>
    </citation>
    <scope>NUCLEOTIDE SEQUENCE [LARGE SCALE GENOMIC DNA]</scope>
    <source>
        <strain evidence="2">C18/9</strain>
    </source>
</reference>
<gene>
    <name evidence="1" type="ORF">ARMOST_18447</name>
</gene>
<evidence type="ECO:0000313" key="1">
    <source>
        <dbReference type="EMBL" id="SJL14970.1"/>
    </source>
</evidence>
<dbReference type="Proteomes" id="UP000219338">
    <property type="component" value="Unassembled WGS sequence"/>
</dbReference>
<name>A0A284S1T1_ARMOS</name>
<dbReference type="AlphaFoldDB" id="A0A284S1T1"/>
<evidence type="ECO:0000313" key="2">
    <source>
        <dbReference type="Proteomes" id="UP000219338"/>
    </source>
</evidence>
<protein>
    <submittedName>
        <fullName evidence="1">Uncharacterized protein</fullName>
    </submittedName>
</protein>
<keyword evidence="2" id="KW-1185">Reference proteome</keyword>
<organism evidence="1 2">
    <name type="scientific">Armillaria ostoyae</name>
    <name type="common">Armillaria root rot fungus</name>
    <dbReference type="NCBI Taxonomy" id="47428"/>
    <lineage>
        <taxon>Eukaryota</taxon>
        <taxon>Fungi</taxon>
        <taxon>Dikarya</taxon>
        <taxon>Basidiomycota</taxon>
        <taxon>Agaricomycotina</taxon>
        <taxon>Agaricomycetes</taxon>
        <taxon>Agaricomycetidae</taxon>
        <taxon>Agaricales</taxon>
        <taxon>Marasmiineae</taxon>
        <taxon>Physalacriaceae</taxon>
        <taxon>Armillaria</taxon>
    </lineage>
</organism>
<proteinExistence type="predicted"/>
<dbReference type="EMBL" id="FUEG01000026">
    <property type="protein sequence ID" value="SJL14970.1"/>
    <property type="molecule type" value="Genomic_DNA"/>
</dbReference>
<accession>A0A284S1T1</accession>
<dbReference type="OrthoDB" id="10620749at2759"/>